<reference evidence="1" key="2">
    <citation type="journal article" date="2022" name="Sci. Total Environ.">
        <title>Prevalence, transmission, and molecular epidemiology of tet(X)-positive bacteria among humans, animals, and environmental niches in China: An epidemiological, and genomic-based study.</title>
        <authorList>
            <person name="Dong N."/>
            <person name="Zeng Y."/>
            <person name="Cai C."/>
            <person name="Sun C."/>
            <person name="Lu J."/>
            <person name="Liu C."/>
            <person name="Zhou H."/>
            <person name="Sun Q."/>
            <person name="Shu L."/>
            <person name="Wang H."/>
            <person name="Wang Y."/>
            <person name="Wang S."/>
            <person name="Wu C."/>
            <person name="Chan E.W."/>
            <person name="Chen G."/>
            <person name="Shen Z."/>
            <person name="Chen S."/>
            <person name="Zhang R."/>
        </authorList>
    </citation>
    <scope>NUCLEOTIDE SEQUENCE</scope>
    <source>
        <strain evidence="1">R655-4</strain>
    </source>
</reference>
<dbReference type="InterPro" id="IPR027417">
    <property type="entry name" value="P-loop_NTPase"/>
</dbReference>
<evidence type="ECO:0000313" key="2">
    <source>
        <dbReference type="Proteomes" id="UP001170959"/>
    </source>
</evidence>
<dbReference type="SUPFAM" id="SSF52540">
    <property type="entry name" value="P-loop containing nucleoside triphosphate hydrolases"/>
    <property type="match status" value="1"/>
</dbReference>
<gene>
    <name evidence="1" type="ORF">HX001_08795</name>
</gene>
<accession>A0AAJ1V848</accession>
<dbReference type="Proteomes" id="UP001170959">
    <property type="component" value="Unassembled WGS sequence"/>
</dbReference>
<dbReference type="EMBL" id="JACAGJ010000004">
    <property type="protein sequence ID" value="MDM1072587.1"/>
    <property type="molecule type" value="Genomic_DNA"/>
</dbReference>
<dbReference type="AlphaFoldDB" id="A0AAJ1V848"/>
<comment type="caution">
    <text evidence="1">The sequence shown here is derived from an EMBL/GenBank/DDBJ whole genome shotgun (WGS) entry which is preliminary data.</text>
</comment>
<dbReference type="RefSeq" id="WP_286493022.1">
    <property type="nucleotide sequence ID" value="NZ_JACAGJ010000004.1"/>
</dbReference>
<evidence type="ECO:0000313" key="1">
    <source>
        <dbReference type="EMBL" id="MDM1072587.1"/>
    </source>
</evidence>
<proteinExistence type="predicted"/>
<organism evidence="1 2">
    <name type="scientific">Empedobacter brevis</name>
    <dbReference type="NCBI Taxonomy" id="247"/>
    <lineage>
        <taxon>Bacteria</taxon>
        <taxon>Pseudomonadati</taxon>
        <taxon>Bacteroidota</taxon>
        <taxon>Flavobacteriia</taxon>
        <taxon>Flavobacteriales</taxon>
        <taxon>Weeksellaceae</taxon>
        <taxon>Empedobacter</taxon>
    </lineage>
</organism>
<name>A0AAJ1V848_9FLAO</name>
<sequence length="152" mass="17185">MKQKTIIQVWGKQGCGKSGTIKILREELIKNYVNTSHSYTLPLPGGEISDVLNCLGYTVGIESMGDYLWAYNLHDRLNDYVLKHNCDLIICASRVRNDVSRHIKHLADTHGYRIIKVTNYRGDEPPFMPDSLNQPSAIHLANLVHQILTGLI</sequence>
<protein>
    <submittedName>
        <fullName evidence="1">Uncharacterized protein</fullName>
    </submittedName>
</protein>
<reference evidence="1" key="1">
    <citation type="submission" date="2020-06" db="EMBL/GenBank/DDBJ databases">
        <authorList>
            <person name="Dong N."/>
        </authorList>
    </citation>
    <scope>NUCLEOTIDE SEQUENCE</scope>
    <source>
        <strain evidence="1">R655-4</strain>
    </source>
</reference>